<dbReference type="AlphaFoldDB" id="A0A838XE84"/>
<comment type="caution">
    <text evidence="3">The sequence shown here is derived from an EMBL/GenBank/DDBJ whole genome shotgun (WGS) entry which is preliminary data.</text>
</comment>
<sequence length="127" mass="13771">MTQKQAPAGWYDDPAGGGGRRYWNGSAWTERVEGGRSAATAPRATGSRQRIRDGYMLLNGQEVPIRGSLPHQARAGISGFVIAGLIAAVAVALLFLMSTVARDSSSEQVPTEVETFQVEDFEEFEPW</sequence>
<dbReference type="RefSeq" id="WP_181755612.1">
    <property type="nucleotide sequence ID" value="NZ_JACEOG010000001.1"/>
</dbReference>
<protein>
    <submittedName>
        <fullName evidence="3">DUF2510 domain-containing protein</fullName>
    </submittedName>
</protein>
<dbReference type="Proteomes" id="UP000550354">
    <property type="component" value="Unassembled WGS sequence"/>
</dbReference>
<proteinExistence type="predicted"/>
<keyword evidence="1" id="KW-1133">Transmembrane helix</keyword>
<keyword evidence="4" id="KW-1185">Reference proteome</keyword>
<organism evidence="3 4">
    <name type="scientific">Aeromicrobium phoceense</name>
    <dbReference type="NCBI Taxonomy" id="2754045"/>
    <lineage>
        <taxon>Bacteria</taxon>
        <taxon>Bacillati</taxon>
        <taxon>Actinomycetota</taxon>
        <taxon>Actinomycetes</taxon>
        <taxon>Propionibacteriales</taxon>
        <taxon>Nocardioidaceae</taxon>
        <taxon>Aeromicrobium</taxon>
    </lineage>
</organism>
<feature type="transmembrane region" description="Helical" evidence="1">
    <location>
        <begin position="75"/>
        <end position="96"/>
    </location>
</feature>
<dbReference type="Pfam" id="PF10708">
    <property type="entry name" value="DUF2510"/>
    <property type="match status" value="1"/>
</dbReference>
<reference evidence="3 4" key="1">
    <citation type="submission" date="2020-07" db="EMBL/GenBank/DDBJ databases">
        <title>Draft genome and description of Aeromicrobium phoceense strain Marseille-Q0843 isolated from healthy skin swab.</title>
        <authorList>
            <person name="Boxberger M."/>
            <person name="La Scola B."/>
        </authorList>
    </citation>
    <scope>NUCLEOTIDE SEQUENCE [LARGE SCALE GENOMIC DNA]</scope>
    <source>
        <strain evidence="3 4">Marseille-Q0843</strain>
    </source>
</reference>
<accession>A0A838XE84</accession>
<evidence type="ECO:0000313" key="3">
    <source>
        <dbReference type="EMBL" id="MBA4608855.1"/>
    </source>
</evidence>
<keyword evidence="1" id="KW-0472">Membrane</keyword>
<name>A0A838XE84_9ACTN</name>
<evidence type="ECO:0000259" key="2">
    <source>
        <dbReference type="Pfam" id="PF10708"/>
    </source>
</evidence>
<gene>
    <name evidence="3" type="ORF">H1W00_10250</name>
</gene>
<feature type="domain" description="DUF2510" evidence="2">
    <location>
        <begin position="8"/>
        <end position="35"/>
    </location>
</feature>
<keyword evidence="1" id="KW-0812">Transmembrane</keyword>
<evidence type="ECO:0000256" key="1">
    <source>
        <dbReference type="SAM" id="Phobius"/>
    </source>
</evidence>
<dbReference type="EMBL" id="JACEOG010000001">
    <property type="protein sequence ID" value="MBA4608855.1"/>
    <property type="molecule type" value="Genomic_DNA"/>
</dbReference>
<dbReference type="InterPro" id="IPR018929">
    <property type="entry name" value="DUF2510"/>
</dbReference>
<evidence type="ECO:0000313" key="4">
    <source>
        <dbReference type="Proteomes" id="UP000550354"/>
    </source>
</evidence>